<protein>
    <recommendedName>
        <fullName evidence="2">Peptidoglycan binding-like domain-containing protein</fullName>
    </recommendedName>
</protein>
<gene>
    <name evidence="3" type="ORF">FE784_13130</name>
</gene>
<sequence length="485" mass="52307">MFYQKSKYLVQSGRKMLVQLSVRHTKLIVACIAIATFISGCSGSDNNADTAGNPEPVDKPSASVARQNMDPGKEALGQKVIAFEHRLYDIERQAIGISKKAGEEILASVKGQPDFAILREAERTYLQIADDYKKLPIPEGLSPADSTVLKTAKEDYAAAFEAKAKALEAVMLYAVNKQDSAAYKAADETNLGEKLIHKAVASVIALQLKLGVDFTRKKDYPIDDSTGQSQIAAKGKEQAQTQAPVETSAPVQAKNETPPSPPKAQNANASATPGASLPETVLKKGAKGDAVKALQEALIQVGESLPAGGADGLFGDGTAEAIKSFQRKNGLSADGVYGAATQRVLQSKLGSVLSITNGHIALKGVHRGMTEDEVTRLFGKPRSIERDGYYDASFEYSLLSVGFYDKTAEGVTYLADPSILQDPFLTNFPGEKYAGKDGKIAVYYLPQSKEQLFFKEDGGALRTYIKQDDDNFKFQINKGTYRKVE</sequence>
<dbReference type="Pfam" id="PF01471">
    <property type="entry name" value="PG_binding_1"/>
    <property type="match status" value="1"/>
</dbReference>
<evidence type="ECO:0000256" key="1">
    <source>
        <dbReference type="SAM" id="MobiDB-lite"/>
    </source>
</evidence>
<name>A0A5C4T9Y0_9BACL</name>
<dbReference type="InterPro" id="IPR036366">
    <property type="entry name" value="PGBDSf"/>
</dbReference>
<accession>A0A5C4T9Y0</accession>
<dbReference type="EMBL" id="VDCQ01000015">
    <property type="protein sequence ID" value="TNJ65858.1"/>
    <property type="molecule type" value="Genomic_DNA"/>
</dbReference>
<feature type="region of interest" description="Disordered" evidence="1">
    <location>
        <begin position="219"/>
        <end position="276"/>
    </location>
</feature>
<organism evidence="3 4">
    <name type="scientific">Paenibacillus hemerocallicola</name>
    <dbReference type="NCBI Taxonomy" id="1172614"/>
    <lineage>
        <taxon>Bacteria</taxon>
        <taxon>Bacillati</taxon>
        <taxon>Bacillota</taxon>
        <taxon>Bacilli</taxon>
        <taxon>Bacillales</taxon>
        <taxon>Paenibacillaceae</taxon>
        <taxon>Paenibacillus</taxon>
    </lineage>
</organism>
<proteinExistence type="predicted"/>
<dbReference type="AlphaFoldDB" id="A0A5C4T9Y0"/>
<evidence type="ECO:0000313" key="3">
    <source>
        <dbReference type="EMBL" id="TNJ65858.1"/>
    </source>
</evidence>
<evidence type="ECO:0000259" key="2">
    <source>
        <dbReference type="Pfam" id="PF01471"/>
    </source>
</evidence>
<dbReference type="SUPFAM" id="SSF47090">
    <property type="entry name" value="PGBD-like"/>
    <property type="match status" value="1"/>
</dbReference>
<dbReference type="Gene3D" id="1.10.101.10">
    <property type="entry name" value="PGBD-like superfamily/PGBD"/>
    <property type="match status" value="1"/>
</dbReference>
<feature type="compositionally biased region" description="Polar residues" evidence="1">
    <location>
        <begin position="263"/>
        <end position="273"/>
    </location>
</feature>
<feature type="domain" description="Peptidoglycan binding-like" evidence="2">
    <location>
        <begin position="288"/>
        <end position="345"/>
    </location>
</feature>
<comment type="caution">
    <text evidence="3">The sequence shown here is derived from an EMBL/GenBank/DDBJ whole genome shotgun (WGS) entry which is preliminary data.</text>
</comment>
<dbReference type="Proteomes" id="UP000307943">
    <property type="component" value="Unassembled WGS sequence"/>
</dbReference>
<evidence type="ECO:0000313" key="4">
    <source>
        <dbReference type="Proteomes" id="UP000307943"/>
    </source>
</evidence>
<dbReference type="InterPro" id="IPR036365">
    <property type="entry name" value="PGBD-like_sf"/>
</dbReference>
<keyword evidence="4" id="KW-1185">Reference proteome</keyword>
<dbReference type="OrthoDB" id="2933491at2"/>
<dbReference type="InterPro" id="IPR002477">
    <property type="entry name" value="Peptidoglycan-bd-like"/>
</dbReference>
<reference evidence="3 4" key="1">
    <citation type="submission" date="2019-05" db="EMBL/GenBank/DDBJ databases">
        <title>We sequenced the genome of Paenibacillus hemerocallicola KCTC 33185 for further insight into its adaptation and study the phylogeny of Paenibacillus.</title>
        <authorList>
            <person name="Narsing Rao M.P."/>
        </authorList>
    </citation>
    <scope>NUCLEOTIDE SEQUENCE [LARGE SCALE GENOMIC DNA]</scope>
    <source>
        <strain evidence="3 4">KCTC 33185</strain>
    </source>
</reference>